<proteinExistence type="predicted"/>
<dbReference type="PANTHER" id="PTHR23028">
    <property type="entry name" value="ACETYLTRANSFERASE"/>
    <property type="match status" value="1"/>
</dbReference>
<dbReference type="GO" id="GO:0000271">
    <property type="term" value="P:polysaccharide biosynthetic process"/>
    <property type="evidence" value="ECO:0007669"/>
    <property type="project" value="TreeGrafter"/>
</dbReference>
<feature type="transmembrane region" description="Helical" evidence="1">
    <location>
        <begin position="6"/>
        <end position="24"/>
    </location>
</feature>
<accession>A0A371Z342</accession>
<keyword evidence="1" id="KW-1133">Transmembrane helix</keyword>
<feature type="transmembrane region" description="Helical" evidence="1">
    <location>
        <begin position="297"/>
        <end position="318"/>
    </location>
</feature>
<dbReference type="OrthoDB" id="505919at2"/>
<dbReference type="InterPro" id="IPR002656">
    <property type="entry name" value="Acyl_transf_3_dom"/>
</dbReference>
<feature type="transmembrane region" description="Helical" evidence="1">
    <location>
        <begin position="117"/>
        <end position="137"/>
    </location>
</feature>
<dbReference type="InterPro" id="IPR050879">
    <property type="entry name" value="Acyltransferase_3"/>
</dbReference>
<keyword evidence="1" id="KW-0812">Transmembrane</keyword>
<organism evidence="3 4">
    <name type="scientific">Komagataeibacter melaceti</name>
    <dbReference type="NCBI Taxonomy" id="2766577"/>
    <lineage>
        <taxon>Bacteria</taxon>
        <taxon>Pseudomonadati</taxon>
        <taxon>Pseudomonadota</taxon>
        <taxon>Alphaproteobacteria</taxon>
        <taxon>Acetobacterales</taxon>
        <taxon>Acetobacteraceae</taxon>
        <taxon>Komagataeibacter</taxon>
    </lineage>
</organism>
<evidence type="ECO:0000259" key="2">
    <source>
        <dbReference type="Pfam" id="PF01757"/>
    </source>
</evidence>
<feature type="transmembrane region" description="Helical" evidence="1">
    <location>
        <begin position="205"/>
        <end position="225"/>
    </location>
</feature>
<keyword evidence="3" id="KW-0012">Acyltransferase</keyword>
<evidence type="ECO:0000256" key="1">
    <source>
        <dbReference type="SAM" id="Phobius"/>
    </source>
</evidence>
<dbReference type="Pfam" id="PF01757">
    <property type="entry name" value="Acyl_transf_3"/>
    <property type="match status" value="1"/>
</dbReference>
<dbReference type="GO" id="GO:0016747">
    <property type="term" value="F:acyltransferase activity, transferring groups other than amino-acyl groups"/>
    <property type="evidence" value="ECO:0007669"/>
    <property type="project" value="InterPro"/>
</dbReference>
<dbReference type="EMBL" id="QUWV01000031">
    <property type="protein sequence ID" value="RFD20829.1"/>
    <property type="molecule type" value="Genomic_DNA"/>
</dbReference>
<keyword evidence="3" id="KW-0808">Transferase</keyword>
<reference evidence="3 4" key="1">
    <citation type="submission" date="2018-08" db="EMBL/GenBank/DDBJ databases">
        <title>Komagataeibacter sp. AV 382.</title>
        <authorList>
            <person name="Skraban J."/>
            <person name="Trcek J."/>
        </authorList>
    </citation>
    <scope>NUCLEOTIDE SEQUENCE [LARGE SCALE GENOMIC DNA]</scope>
    <source>
        <strain evidence="3 4">AV 382</strain>
    </source>
</reference>
<name>A0A371Z342_9PROT</name>
<feature type="transmembrane region" description="Helical" evidence="1">
    <location>
        <begin position="171"/>
        <end position="193"/>
    </location>
</feature>
<dbReference type="GO" id="GO:0016020">
    <property type="term" value="C:membrane"/>
    <property type="evidence" value="ECO:0007669"/>
    <property type="project" value="TreeGrafter"/>
</dbReference>
<feature type="transmembrane region" description="Helical" evidence="1">
    <location>
        <begin position="237"/>
        <end position="256"/>
    </location>
</feature>
<sequence length="403" mass="46722">MLSESSYNLWALWCIVSAAIIFNTKPFIRDKIYESKSREYNIDGLRYILASLVAFQHKAFFFNLYNTGIWSIDYHLAFYVGKFAVSIFFIISGYLLGNVSPHGREWAGFYIKRFMRVAPMTYVSALACILIAVAIGVHHGNAADFSHVFFWFDAGLTNIRPPVYGFENSRLINAGVTWSLMWEWLFYFSLPFLSIPFLKKRRLQVFLAALAILTTIYTVSVYLGLEDGPNYYNRYSVLGPVYASLFCIGCIIRQVRNRYLRSVVVPRRIVDWLSLTLLLIFFISAQSYDPLTMPSVFAYGLFFLCFVLGANWFGLLRLRGVILLGDASYSIYLLHGTGWFLLDMFCFHFGINHNTYLYYAFMTVGWYMICYLSITTFEIIERYFIHLGAHITHRLKLHNPAPR</sequence>
<evidence type="ECO:0000313" key="3">
    <source>
        <dbReference type="EMBL" id="RFD20829.1"/>
    </source>
</evidence>
<dbReference type="Proteomes" id="UP000262371">
    <property type="component" value="Unassembled WGS sequence"/>
</dbReference>
<dbReference type="RefSeq" id="WP_116702195.1">
    <property type="nucleotide sequence ID" value="NZ_QUWV01000031.1"/>
</dbReference>
<keyword evidence="1" id="KW-0472">Membrane</keyword>
<protein>
    <submittedName>
        <fullName evidence="3">Acyltransferase</fullName>
    </submittedName>
</protein>
<feature type="transmembrane region" description="Helical" evidence="1">
    <location>
        <begin position="76"/>
        <end position="96"/>
    </location>
</feature>
<evidence type="ECO:0000313" key="4">
    <source>
        <dbReference type="Proteomes" id="UP000262371"/>
    </source>
</evidence>
<feature type="transmembrane region" description="Helical" evidence="1">
    <location>
        <begin position="356"/>
        <end position="374"/>
    </location>
</feature>
<comment type="caution">
    <text evidence="3">The sequence shown here is derived from an EMBL/GenBank/DDBJ whole genome shotgun (WGS) entry which is preliminary data.</text>
</comment>
<feature type="domain" description="Acyltransferase 3" evidence="2">
    <location>
        <begin position="40"/>
        <end position="372"/>
    </location>
</feature>
<gene>
    <name evidence="3" type="ORF">DY926_04015</name>
</gene>
<dbReference type="AlphaFoldDB" id="A0A371Z342"/>
<feature type="transmembrane region" description="Helical" evidence="1">
    <location>
        <begin position="45"/>
        <end position="64"/>
    </location>
</feature>
<keyword evidence="4" id="KW-1185">Reference proteome</keyword>
<dbReference type="PANTHER" id="PTHR23028:SF53">
    <property type="entry name" value="ACYL_TRANSF_3 DOMAIN-CONTAINING PROTEIN"/>
    <property type="match status" value="1"/>
</dbReference>
<feature type="transmembrane region" description="Helical" evidence="1">
    <location>
        <begin position="330"/>
        <end position="350"/>
    </location>
</feature>
<feature type="transmembrane region" description="Helical" evidence="1">
    <location>
        <begin position="268"/>
        <end position="285"/>
    </location>
</feature>